<evidence type="ECO:0000313" key="8">
    <source>
        <dbReference type="EMBL" id="MFD1222939.1"/>
    </source>
</evidence>
<dbReference type="EMBL" id="JBHTLU010000031">
    <property type="protein sequence ID" value="MFD1222939.1"/>
    <property type="molecule type" value="Genomic_DNA"/>
</dbReference>
<dbReference type="Proteomes" id="UP001597180">
    <property type="component" value="Unassembled WGS sequence"/>
</dbReference>
<dbReference type="PANTHER" id="PTHR43299:SF1">
    <property type="entry name" value="UPF0718 PROTEIN YRAQ"/>
    <property type="match status" value="1"/>
</dbReference>
<feature type="transmembrane region" description="Helical" evidence="7">
    <location>
        <begin position="20"/>
        <end position="39"/>
    </location>
</feature>
<comment type="similarity">
    <text evidence="2">Belongs to the UPF0718 family.</text>
</comment>
<comment type="caution">
    <text evidence="8">The sequence shown here is derived from an EMBL/GenBank/DDBJ whole genome shotgun (WGS) entry which is preliminary data.</text>
</comment>
<name>A0ABW3URJ9_9BACL</name>
<protein>
    <submittedName>
        <fullName evidence="8">Permease</fullName>
    </submittedName>
</protein>
<evidence type="ECO:0000256" key="6">
    <source>
        <dbReference type="ARBA" id="ARBA00023136"/>
    </source>
</evidence>
<reference evidence="9" key="1">
    <citation type="journal article" date="2019" name="Int. J. Syst. Evol. Microbiol.">
        <title>The Global Catalogue of Microorganisms (GCM) 10K type strain sequencing project: providing services to taxonomists for standard genome sequencing and annotation.</title>
        <authorList>
            <consortium name="The Broad Institute Genomics Platform"/>
            <consortium name="The Broad Institute Genome Sequencing Center for Infectious Disease"/>
            <person name="Wu L."/>
            <person name="Ma J."/>
        </authorList>
    </citation>
    <scope>NUCLEOTIDE SEQUENCE [LARGE SCALE GENOMIC DNA]</scope>
    <source>
        <strain evidence="9">CCUG 53270</strain>
    </source>
</reference>
<feature type="transmembrane region" description="Helical" evidence="7">
    <location>
        <begin position="268"/>
        <end position="287"/>
    </location>
</feature>
<feature type="transmembrane region" description="Helical" evidence="7">
    <location>
        <begin position="86"/>
        <end position="110"/>
    </location>
</feature>
<keyword evidence="5 7" id="KW-1133">Transmembrane helix</keyword>
<evidence type="ECO:0000256" key="1">
    <source>
        <dbReference type="ARBA" id="ARBA00004651"/>
    </source>
</evidence>
<feature type="transmembrane region" description="Helical" evidence="7">
    <location>
        <begin position="183"/>
        <end position="200"/>
    </location>
</feature>
<dbReference type="PANTHER" id="PTHR43299">
    <property type="entry name" value="UPF0718 PROTEIN YRAQ"/>
    <property type="match status" value="1"/>
</dbReference>
<accession>A0ABW3URJ9</accession>
<evidence type="ECO:0000256" key="7">
    <source>
        <dbReference type="SAM" id="Phobius"/>
    </source>
</evidence>
<dbReference type="RefSeq" id="WP_345588848.1">
    <property type="nucleotide sequence ID" value="NZ_BAABJG010000015.1"/>
</dbReference>
<organism evidence="8 9">
    <name type="scientific">Paenibacillus vulneris</name>
    <dbReference type="NCBI Taxonomy" id="1133364"/>
    <lineage>
        <taxon>Bacteria</taxon>
        <taxon>Bacillati</taxon>
        <taxon>Bacillota</taxon>
        <taxon>Bacilli</taxon>
        <taxon>Bacillales</taxon>
        <taxon>Paenibacillaceae</taxon>
        <taxon>Paenibacillus</taxon>
    </lineage>
</organism>
<feature type="transmembrane region" description="Helical" evidence="7">
    <location>
        <begin position="335"/>
        <end position="357"/>
    </location>
</feature>
<evidence type="ECO:0000256" key="4">
    <source>
        <dbReference type="ARBA" id="ARBA00022692"/>
    </source>
</evidence>
<dbReference type="InterPro" id="IPR005524">
    <property type="entry name" value="DUF318"/>
</dbReference>
<evidence type="ECO:0000313" key="9">
    <source>
        <dbReference type="Proteomes" id="UP001597180"/>
    </source>
</evidence>
<keyword evidence="4 7" id="KW-0812">Transmembrane</keyword>
<feature type="transmembrane region" description="Helical" evidence="7">
    <location>
        <begin position="239"/>
        <end position="261"/>
    </location>
</feature>
<feature type="transmembrane region" description="Helical" evidence="7">
    <location>
        <begin position="122"/>
        <end position="144"/>
    </location>
</feature>
<proteinExistence type="inferred from homology"/>
<keyword evidence="3" id="KW-1003">Cell membrane</keyword>
<sequence>MSQYSSASDHEPAHSKVRLALYIAIFIAIAVAGLTYVKWLPYYHKALDAAVKHTIGASIISGTKPIAPDPSWTSAWEYAKAYYASVWKAAVLGIVLGSLLQVLIPSGWLLRMLGKSNFKSTALAGMASLPGMMCTCCAAPLAVGLRRKNTSVGASLAFWLGNPTLNPATLVFMTFVLSWKFTLLRLVFGLILTFGVSHFANRFADSSNPPEEINRLAQEQSKEPSGSLLTRWLRSAWHMILHIVPAYVIAVLLLGAVRAWLFPAAGEAGGGLLAIIGFAIAGTLFVIPTAGEIPIVQTMMSFGMGAGPASALLLTLPAVSLPSLLMISKSFPTRVLVFVGCAVVLLGIACGVTGMLLL</sequence>
<dbReference type="Pfam" id="PF03773">
    <property type="entry name" value="ArsP_1"/>
    <property type="match status" value="1"/>
</dbReference>
<feature type="transmembrane region" description="Helical" evidence="7">
    <location>
        <begin position="307"/>
        <end position="328"/>
    </location>
</feature>
<gene>
    <name evidence="8" type="ORF">ACFQ4B_22740</name>
</gene>
<evidence type="ECO:0000256" key="2">
    <source>
        <dbReference type="ARBA" id="ARBA00006386"/>
    </source>
</evidence>
<keyword evidence="6 7" id="KW-0472">Membrane</keyword>
<comment type="subcellular location">
    <subcellularLocation>
        <location evidence="1">Cell membrane</location>
        <topology evidence="1">Multi-pass membrane protein</topology>
    </subcellularLocation>
</comment>
<keyword evidence="9" id="KW-1185">Reference proteome</keyword>
<evidence type="ECO:0000256" key="5">
    <source>
        <dbReference type="ARBA" id="ARBA00022989"/>
    </source>
</evidence>
<evidence type="ECO:0000256" key="3">
    <source>
        <dbReference type="ARBA" id="ARBA00022475"/>
    </source>
</evidence>